<proteinExistence type="predicted"/>
<comment type="caution">
    <text evidence="1">The sequence shown here is derived from an EMBL/GenBank/DDBJ whole genome shotgun (WGS) entry which is preliminary data.</text>
</comment>
<name>A0ABT0H974_9FLAO</name>
<protein>
    <submittedName>
        <fullName evidence="1">Uncharacterized protein</fullName>
    </submittedName>
</protein>
<accession>A0ABT0H974</accession>
<evidence type="ECO:0000313" key="2">
    <source>
        <dbReference type="Proteomes" id="UP001203687"/>
    </source>
</evidence>
<reference evidence="1" key="1">
    <citation type="submission" date="2022-04" db="EMBL/GenBank/DDBJ databases">
        <authorList>
            <person name="Ren T."/>
        </authorList>
    </citation>
    <scope>NUCLEOTIDE SEQUENCE</scope>
    <source>
        <strain evidence="1">F63249</strain>
    </source>
</reference>
<dbReference type="RefSeq" id="WP_248412936.1">
    <property type="nucleotide sequence ID" value="NZ_JALPQF010000008.1"/>
</dbReference>
<organism evidence="1 2">
    <name type="scientific">Psychroserpens algicola</name>
    <dbReference type="NCBI Taxonomy" id="1719034"/>
    <lineage>
        <taxon>Bacteria</taxon>
        <taxon>Pseudomonadati</taxon>
        <taxon>Bacteroidota</taxon>
        <taxon>Flavobacteriia</taxon>
        <taxon>Flavobacteriales</taxon>
        <taxon>Flavobacteriaceae</taxon>
        <taxon>Psychroserpens</taxon>
    </lineage>
</organism>
<keyword evidence="2" id="KW-1185">Reference proteome</keyword>
<evidence type="ECO:0000313" key="1">
    <source>
        <dbReference type="EMBL" id="MCK8480918.1"/>
    </source>
</evidence>
<dbReference type="EMBL" id="JALPQF010000008">
    <property type="protein sequence ID" value="MCK8480918.1"/>
    <property type="molecule type" value="Genomic_DNA"/>
</dbReference>
<dbReference type="PROSITE" id="PS51257">
    <property type="entry name" value="PROKAR_LIPOPROTEIN"/>
    <property type="match status" value="1"/>
</dbReference>
<sequence length="437" mass="50066">MNSFTRYSFTILHLFLSIMFIISTTSCSDKNIYELSIEQEVLVDTLDLIGVNFYLETSASMRGYVNSNVSGNYPLKDLIPFIVTDFDNTFAVESNLYTISDKKQKYRYSNAKFFDQLRAGKVFTGKSSKLQNIFADVISATGNGIVSILITDCIPDLGKINTKTEGSKITSQLYNHLAGNKSLGVAVFKYSSNFNGTHYFNRENNNGVPQTKRPFYNQILNDRPFYIWVFGEQTLVTKVLSKNIIKTYQAAHTYNLPLQKVEVGLLKYPKSGKISITPETNTILIKEIEAKRPATFTIGLDLEEISDLQKNQFLDSLNYRVYPKYMAETIDLMIKDKNRLLLEKLKDKSVIESSSYTHFIQPTLYDFNLGTEKIYLKNFNKEAEWINNTDLEDDVDISKSDLENKTFGFQFITKAFSRAFPAENESFQLTLTKQEKR</sequence>
<gene>
    <name evidence="1" type="ORF">MUY34_09805</name>
</gene>
<dbReference type="Proteomes" id="UP001203687">
    <property type="component" value="Unassembled WGS sequence"/>
</dbReference>